<dbReference type="RefSeq" id="WP_117298353.1">
    <property type="nucleotide sequence ID" value="NZ_QVQT02000002.1"/>
</dbReference>
<proteinExistence type="predicted"/>
<dbReference type="EMBL" id="QVQT01000002">
    <property type="protein sequence ID" value="RFU17603.1"/>
    <property type="molecule type" value="Genomic_DNA"/>
</dbReference>
<organism evidence="2 3">
    <name type="scientific">Paracidobacterium acidisoli</name>
    <dbReference type="NCBI Taxonomy" id="2303751"/>
    <lineage>
        <taxon>Bacteria</taxon>
        <taxon>Pseudomonadati</taxon>
        <taxon>Acidobacteriota</taxon>
        <taxon>Terriglobia</taxon>
        <taxon>Terriglobales</taxon>
        <taxon>Acidobacteriaceae</taxon>
        <taxon>Paracidobacterium</taxon>
    </lineage>
</organism>
<gene>
    <name evidence="2" type="ORF">D0Y96_05570</name>
</gene>
<reference evidence="2 3" key="1">
    <citation type="submission" date="2018-08" db="EMBL/GenBank/DDBJ databases">
        <title>Acidipila sp. 4G-K13, an acidobacterium isolated from forest soil.</title>
        <authorList>
            <person name="Gao Z.-H."/>
            <person name="Qiu L.-H."/>
        </authorList>
    </citation>
    <scope>NUCLEOTIDE SEQUENCE [LARGE SCALE GENOMIC DNA]</scope>
    <source>
        <strain evidence="2 3">4G-K13</strain>
    </source>
</reference>
<dbReference type="Proteomes" id="UP000264702">
    <property type="component" value="Unassembled WGS sequence"/>
</dbReference>
<feature type="transmembrane region" description="Helical" evidence="1">
    <location>
        <begin position="174"/>
        <end position="207"/>
    </location>
</feature>
<accession>A0A372IT49</accession>
<evidence type="ECO:0000313" key="3">
    <source>
        <dbReference type="Proteomes" id="UP000264702"/>
    </source>
</evidence>
<keyword evidence="1" id="KW-0472">Membrane</keyword>
<feature type="transmembrane region" description="Helical" evidence="1">
    <location>
        <begin position="35"/>
        <end position="54"/>
    </location>
</feature>
<feature type="transmembrane region" description="Helical" evidence="1">
    <location>
        <begin position="265"/>
        <end position="284"/>
    </location>
</feature>
<keyword evidence="3" id="KW-1185">Reference proteome</keyword>
<keyword evidence="1" id="KW-0812">Transmembrane</keyword>
<keyword evidence="1" id="KW-1133">Transmembrane helix</keyword>
<dbReference type="OrthoDB" id="114850at2"/>
<feature type="transmembrane region" description="Helical" evidence="1">
    <location>
        <begin position="98"/>
        <end position="121"/>
    </location>
</feature>
<protein>
    <submittedName>
        <fullName evidence="2">Uncharacterized protein</fullName>
    </submittedName>
</protein>
<feature type="transmembrane region" description="Helical" evidence="1">
    <location>
        <begin position="228"/>
        <end position="253"/>
    </location>
</feature>
<feature type="transmembrane region" description="Helical" evidence="1">
    <location>
        <begin position="141"/>
        <end position="162"/>
    </location>
</feature>
<dbReference type="AlphaFoldDB" id="A0A372IT49"/>
<comment type="caution">
    <text evidence="2">The sequence shown here is derived from an EMBL/GenBank/DDBJ whole genome shotgun (WGS) entry which is preliminary data.</text>
</comment>
<sequence length="312" mass="34167">MADLRTAGAPVRGTQSFVAILGECRRRPSLLALELLWRWLFGIPMLALLAWEALRIHAAAAPQLAGTGIYQFSLEDPMRAAVVIADTWAVLWPPVLHVLLWLVPLGIAAWAVISGVGRNLVLRRYDRTMPWRPGQMIALQLIRMLAFAGSVIGWFAAIHWSAQSTLSGAEPNLVSYSVLVILFSLGIFTLWALLSWVFSIAPLLALLEDRGVAASLARSLRLGPLTGKLVEINLVMGIVKLGLVVLAMVFSAIPLPFETVMHGTALYLWWLAGSILYLIASDFFQVARLVAFIRLWGLAVQADAPAAQSRRS</sequence>
<evidence type="ECO:0000313" key="2">
    <source>
        <dbReference type="EMBL" id="RFU17603.1"/>
    </source>
</evidence>
<evidence type="ECO:0000256" key="1">
    <source>
        <dbReference type="SAM" id="Phobius"/>
    </source>
</evidence>
<name>A0A372IT49_9BACT</name>